<dbReference type="PROSITE" id="PS50043">
    <property type="entry name" value="HTH_LUXR_2"/>
    <property type="match status" value="1"/>
</dbReference>
<feature type="domain" description="HTH luxR-type" evidence="3">
    <location>
        <begin position="842"/>
        <end position="904"/>
    </location>
</feature>
<dbReference type="InterPro" id="IPR016032">
    <property type="entry name" value="Sig_transdc_resp-reg_C-effctor"/>
</dbReference>
<dbReference type="InterPro" id="IPR027417">
    <property type="entry name" value="P-loop_NTPase"/>
</dbReference>
<comment type="caution">
    <text evidence="4">The sequence shown here is derived from an EMBL/GenBank/DDBJ whole genome shotgun (WGS) entry which is preliminary data.</text>
</comment>
<name>A0ABP6FLP3_9ACTN</name>
<accession>A0ABP6FLP3</accession>
<keyword evidence="1" id="KW-0547">Nucleotide-binding</keyword>
<evidence type="ECO:0000313" key="4">
    <source>
        <dbReference type="EMBL" id="GAA2693560.1"/>
    </source>
</evidence>
<dbReference type="Gene3D" id="1.25.40.10">
    <property type="entry name" value="Tetratricopeptide repeat domain"/>
    <property type="match status" value="1"/>
</dbReference>
<dbReference type="Pfam" id="PF13191">
    <property type="entry name" value="AAA_16"/>
    <property type="match status" value="1"/>
</dbReference>
<dbReference type="CDD" id="cd06170">
    <property type="entry name" value="LuxR_C_like"/>
    <property type="match status" value="1"/>
</dbReference>
<dbReference type="InterPro" id="IPR041664">
    <property type="entry name" value="AAA_16"/>
</dbReference>
<proteinExistence type="predicted"/>
<dbReference type="PRINTS" id="PR00038">
    <property type="entry name" value="HTHLUXR"/>
</dbReference>
<dbReference type="PANTHER" id="PTHR16305:SF35">
    <property type="entry name" value="TRANSCRIPTIONAL ACTIVATOR DOMAIN"/>
    <property type="match status" value="1"/>
</dbReference>
<dbReference type="Gene3D" id="1.10.10.10">
    <property type="entry name" value="Winged helix-like DNA-binding domain superfamily/Winged helix DNA-binding domain"/>
    <property type="match status" value="1"/>
</dbReference>
<dbReference type="Pfam" id="PF00196">
    <property type="entry name" value="GerE"/>
    <property type="match status" value="1"/>
</dbReference>
<evidence type="ECO:0000313" key="5">
    <source>
        <dbReference type="Proteomes" id="UP001501666"/>
    </source>
</evidence>
<dbReference type="SUPFAM" id="SSF46894">
    <property type="entry name" value="C-terminal effector domain of the bipartite response regulators"/>
    <property type="match status" value="1"/>
</dbReference>
<dbReference type="InterPro" id="IPR000792">
    <property type="entry name" value="Tscrpt_reg_LuxR_C"/>
</dbReference>
<keyword evidence="5" id="KW-1185">Reference proteome</keyword>
<evidence type="ECO:0000259" key="3">
    <source>
        <dbReference type="PROSITE" id="PS50043"/>
    </source>
</evidence>
<organism evidence="4 5">
    <name type="scientific">Nonomuraea recticatena</name>
    <dbReference type="NCBI Taxonomy" id="46178"/>
    <lineage>
        <taxon>Bacteria</taxon>
        <taxon>Bacillati</taxon>
        <taxon>Actinomycetota</taxon>
        <taxon>Actinomycetes</taxon>
        <taxon>Streptosporangiales</taxon>
        <taxon>Streptosporangiaceae</taxon>
        <taxon>Nonomuraea</taxon>
    </lineage>
</organism>
<keyword evidence="2" id="KW-0067">ATP-binding</keyword>
<evidence type="ECO:0000256" key="2">
    <source>
        <dbReference type="ARBA" id="ARBA00022840"/>
    </source>
</evidence>
<dbReference type="SMART" id="SM00421">
    <property type="entry name" value="HTH_LUXR"/>
    <property type="match status" value="1"/>
</dbReference>
<gene>
    <name evidence="4" type="ORF">GCM10010412_085150</name>
</gene>
<dbReference type="Proteomes" id="UP001501666">
    <property type="component" value="Unassembled WGS sequence"/>
</dbReference>
<dbReference type="PANTHER" id="PTHR16305">
    <property type="entry name" value="TESTICULAR SOLUBLE ADENYLYL CYCLASE"/>
    <property type="match status" value="1"/>
</dbReference>
<sequence>MLLGRRTECAALDALLKAMRDGRSEALVLLGEAGVGKTALLDYAQQAGGDLKVLRVAGVESEMELPYAALHQLCLPLLDGIDRLPAPQADALATTFGLRAGEASGPFLVGLGLLNLLAEAARERPMLCVVDDAHWLDDASAQVVAFVARRLRAESVLMLLASRRPIASMRGLPELAVQGLAEDAAQQLLSSVVRWPLDDGVRAALLAEARGNPLALLELPLASPDRLAGGFGLLEASELTGRIEENFQRRIAELPADARELLLLAAADSSGDPVLMWRAAAALGLSPEAGSAVQEAELLTIGVRVAFRHPLVRSAVYRVATPDARRRVHRALAEATSREADPDRRAWHLAHASADRNEAVAAELEASADRAQGRGGLSAAGAFLERAAALTGDPVVRAERELAAARYKYHAGAPEGARILLDKVESGPSDDLRAAHVGQLRGHLAFATGRAAEAPVLLLETAQRFEQLDPVLSRETYLDAITYSLLAGRFAGRATVAEVAASAQTAPAPGRSPRAQDLLLDAFAVLYTEGHAKGTRPMQRALDAFRRDELPVTEAMRWLAIAGHGACETWDDVAWEALAELNLRHTRDVGALVMLPVALTQRIAAHLHAGRFAAAAELLEEAEAVAEATGIARPAYDAAAVAAWRGREAEAVGLIQTAEHIAVERSEGIGFTLINYNKAVLHNGLGRFAEARNAAALATASPTESAFASWALSELVEAAVRCGDRTQAAQAVERLARTTTSSTTEWGLGTEARSRALISEGAEADELYREATERLGHSRGTVSLARAHLLHGEWLRMQERGGEAREQLTTAHEMFAAIGAEAFAERTRLELAACGVSVPQSAQQRTVELTDQERQIARRARDGRSNAEIGAELFLSARTIEWHLRKVFNKLGISSRRELRTTLP</sequence>
<dbReference type="SUPFAM" id="SSF52540">
    <property type="entry name" value="P-loop containing nucleoside triphosphate hydrolases"/>
    <property type="match status" value="1"/>
</dbReference>
<reference evidence="5" key="1">
    <citation type="journal article" date="2019" name="Int. J. Syst. Evol. Microbiol.">
        <title>The Global Catalogue of Microorganisms (GCM) 10K type strain sequencing project: providing services to taxonomists for standard genome sequencing and annotation.</title>
        <authorList>
            <consortium name="The Broad Institute Genomics Platform"/>
            <consortium name="The Broad Institute Genome Sequencing Center for Infectious Disease"/>
            <person name="Wu L."/>
            <person name="Ma J."/>
        </authorList>
    </citation>
    <scope>NUCLEOTIDE SEQUENCE [LARGE SCALE GENOMIC DNA]</scope>
    <source>
        <strain evidence="5">JCM 6835</strain>
    </source>
</reference>
<protein>
    <submittedName>
        <fullName evidence="4">LuxR family transcriptional regulator</fullName>
    </submittedName>
</protein>
<dbReference type="InterPro" id="IPR036388">
    <property type="entry name" value="WH-like_DNA-bd_sf"/>
</dbReference>
<dbReference type="InterPro" id="IPR011990">
    <property type="entry name" value="TPR-like_helical_dom_sf"/>
</dbReference>
<dbReference type="EMBL" id="BAAATE010000037">
    <property type="protein sequence ID" value="GAA2693560.1"/>
    <property type="molecule type" value="Genomic_DNA"/>
</dbReference>
<evidence type="ECO:0000256" key="1">
    <source>
        <dbReference type="ARBA" id="ARBA00022741"/>
    </source>
</evidence>
<dbReference type="RefSeq" id="WP_346154899.1">
    <property type="nucleotide sequence ID" value="NZ_BAAATE010000037.1"/>
</dbReference>
<dbReference type="SUPFAM" id="SSF48452">
    <property type="entry name" value="TPR-like"/>
    <property type="match status" value="1"/>
</dbReference>